<reference evidence="1" key="1">
    <citation type="journal article" date="2020" name="Nature">
        <title>Giant virus diversity and host interactions through global metagenomics.</title>
        <authorList>
            <person name="Schulz F."/>
            <person name="Roux S."/>
            <person name="Paez-Espino D."/>
            <person name="Jungbluth S."/>
            <person name="Walsh D.A."/>
            <person name="Denef V.J."/>
            <person name="McMahon K.D."/>
            <person name="Konstantinidis K.T."/>
            <person name="Eloe-Fadrosh E.A."/>
            <person name="Kyrpides N.C."/>
            <person name="Woyke T."/>
        </authorList>
    </citation>
    <scope>NUCLEOTIDE SEQUENCE</scope>
    <source>
        <strain evidence="1">GVMAG-S-1101164-67</strain>
    </source>
</reference>
<dbReference type="AlphaFoldDB" id="A0A6C0JZD9"/>
<organism evidence="1">
    <name type="scientific">viral metagenome</name>
    <dbReference type="NCBI Taxonomy" id="1070528"/>
    <lineage>
        <taxon>unclassified sequences</taxon>
        <taxon>metagenomes</taxon>
        <taxon>organismal metagenomes</taxon>
    </lineage>
</organism>
<name>A0A6C0JZD9_9ZZZZ</name>
<accession>A0A6C0JZD9</accession>
<sequence length="205" mass="24131">MNDDLDMSWIKEYSRIHSIQQIMNREEIDSIVLQTVYMNANLEISKINKETLKLDTNDHHTNKRCISKEQLLQIVQTKKVIEKTKYKVFDMLLFTIDLDPKDIQKYVNGECSENLHLKSIPIIDDIIIPPSLFIFHSLHTVFLFFAEIAEEMSIKSILKNSQNDNKKAKHTKKVRISEDDNIIVPRKMVKKTRKIWYDQTTIPGK</sequence>
<dbReference type="EMBL" id="MN740751">
    <property type="protein sequence ID" value="QHU10186.1"/>
    <property type="molecule type" value="Genomic_DNA"/>
</dbReference>
<protein>
    <submittedName>
        <fullName evidence="1">Uncharacterized protein</fullName>
    </submittedName>
</protein>
<proteinExistence type="predicted"/>
<evidence type="ECO:0000313" key="1">
    <source>
        <dbReference type="EMBL" id="QHU10186.1"/>
    </source>
</evidence>